<dbReference type="SUPFAM" id="SSF56112">
    <property type="entry name" value="Protein kinase-like (PK-like)"/>
    <property type="match status" value="1"/>
</dbReference>
<evidence type="ECO:0000256" key="11">
    <source>
        <dbReference type="PROSITE-ProRule" id="PRU10141"/>
    </source>
</evidence>
<protein>
    <recommendedName>
        <fullName evidence="2">non-specific serine/threonine protein kinase</fullName>
        <ecNumber evidence="2">2.7.11.1</ecNumber>
    </recommendedName>
</protein>
<comment type="caution">
    <text evidence="13">The sequence shown here is derived from an EMBL/GenBank/DDBJ whole genome shotgun (WGS) entry which is preliminary data.</text>
</comment>
<dbReference type="InterPro" id="IPR011009">
    <property type="entry name" value="Kinase-like_dom_sf"/>
</dbReference>
<evidence type="ECO:0000313" key="13">
    <source>
        <dbReference type="EMBL" id="KAK2173717.1"/>
    </source>
</evidence>
<dbReference type="AlphaFoldDB" id="A0AAD9KM66"/>
<accession>A0AAD9KM66</accession>
<evidence type="ECO:0000256" key="3">
    <source>
        <dbReference type="ARBA" id="ARBA00022527"/>
    </source>
</evidence>
<evidence type="ECO:0000256" key="8">
    <source>
        <dbReference type="ARBA" id="ARBA00022840"/>
    </source>
</evidence>
<keyword evidence="7" id="KW-0418">Kinase</keyword>
<dbReference type="GO" id="GO:0004674">
    <property type="term" value="F:protein serine/threonine kinase activity"/>
    <property type="evidence" value="ECO:0007669"/>
    <property type="project" value="UniProtKB-KW"/>
</dbReference>
<feature type="domain" description="Protein kinase" evidence="12">
    <location>
        <begin position="25"/>
        <end position="133"/>
    </location>
</feature>
<evidence type="ECO:0000256" key="5">
    <source>
        <dbReference type="ARBA" id="ARBA00022679"/>
    </source>
</evidence>
<comment type="catalytic activity">
    <reaction evidence="10">
        <text>L-seryl-[protein] + ATP = O-phospho-L-seryl-[protein] + ADP + H(+)</text>
        <dbReference type="Rhea" id="RHEA:17989"/>
        <dbReference type="Rhea" id="RHEA-COMP:9863"/>
        <dbReference type="Rhea" id="RHEA-COMP:11604"/>
        <dbReference type="ChEBI" id="CHEBI:15378"/>
        <dbReference type="ChEBI" id="CHEBI:29999"/>
        <dbReference type="ChEBI" id="CHEBI:30616"/>
        <dbReference type="ChEBI" id="CHEBI:83421"/>
        <dbReference type="ChEBI" id="CHEBI:456216"/>
        <dbReference type="EC" id="2.7.11.1"/>
    </reaction>
</comment>
<keyword evidence="14" id="KW-1185">Reference proteome</keyword>
<dbReference type="PROSITE" id="PS50011">
    <property type="entry name" value="PROTEIN_KINASE_DOM"/>
    <property type="match status" value="1"/>
</dbReference>
<comment type="catalytic activity">
    <reaction evidence="9">
        <text>L-threonyl-[protein] + ATP = O-phospho-L-threonyl-[protein] + ADP + H(+)</text>
        <dbReference type="Rhea" id="RHEA:46608"/>
        <dbReference type="Rhea" id="RHEA-COMP:11060"/>
        <dbReference type="Rhea" id="RHEA-COMP:11605"/>
        <dbReference type="ChEBI" id="CHEBI:15378"/>
        <dbReference type="ChEBI" id="CHEBI:30013"/>
        <dbReference type="ChEBI" id="CHEBI:30616"/>
        <dbReference type="ChEBI" id="CHEBI:61977"/>
        <dbReference type="ChEBI" id="CHEBI:456216"/>
        <dbReference type="EC" id="2.7.11.1"/>
    </reaction>
</comment>
<evidence type="ECO:0000259" key="12">
    <source>
        <dbReference type="PROSITE" id="PS50011"/>
    </source>
</evidence>
<dbReference type="GO" id="GO:0005524">
    <property type="term" value="F:ATP binding"/>
    <property type="evidence" value="ECO:0007669"/>
    <property type="project" value="UniProtKB-UniRule"/>
</dbReference>
<reference evidence="13" key="1">
    <citation type="journal article" date="2023" name="Mol. Biol. Evol.">
        <title>Third-Generation Sequencing Reveals the Adaptive Role of the Epigenome in Three Deep-Sea Polychaetes.</title>
        <authorList>
            <person name="Perez M."/>
            <person name="Aroh O."/>
            <person name="Sun Y."/>
            <person name="Lan Y."/>
            <person name="Juniper S.K."/>
            <person name="Young C.R."/>
            <person name="Angers B."/>
            <person name="Qian P.Y."/>
        </authorList>
    </citation>
    <scope>NUCLEOTIDE SEQUENCE</scope>
    <source>
        <strain evidence="13">R07B-5</strain>
    </source>
</reference>
<dbReference type="EMBL" id="JAODUO010000853">
    <property type="protein sequence ID" value="KAK2173717.1"/>
    <property type="molecule type" value="Genomic_DNA"/>
</dbReference>
<dbReference type="PROSITE" id="PS00107">
    <property type="entry name" value="PROTEIN_KINASE_ATP"/>
    <property type="match status" value="1"/>
</dbReference>
<name>A0AAD9KM66_RIDPI</name>
<evidence type="ECO:0000256" key="9">
    <source>
        <dbReference type="ARBA" id="ARBA00047899"/>
    </source>
</evidence>
<comment type="similarity">
    <text evidence="1">Belongs to the protein kinase superfamily. CAMK Ser/Thr protein kinase family.</text>
</comment>
<dbReference type="Proteomes" id="UP001209878">
    <property type="component" value="Unassembled WGS sequence"/>
</dbReference>
<sequence length="133" mass="15083">MMGDTQSRTLHNLQPKKTSIEADYRISSNVLGLGVNGKVLECFSRSNGDKCALKVLRDVPKARREVTHHWRASQCRNIVKILDIYENVYNGNKCLLVVMECMDGGELFTRIQERADTAFTERGGWTVYVDTLS</sequence>
<gene>
    <name evidence="13" type="ORF">NP493_854g01048</name>
</gene>
<keyword evidence="5" id="KW-0808">Transferase</keyword>
<dbReference type="Pfam" id="PF00069">
    <property type="entry name" value="Pkinase"/>
    <property type="match status" value="1"/>
</dbReference>
<keyword evidence="8 11" id="KW-0067">ATP-binding</keyword>
<keyword evidence="6 11" id="KW-0547">Nucleotide-binding</keyword>
<evidence type="ECO:0000256" key="1">
    <source>
        <dbReference type="ARBA" id="ARBA00006692"/>
    </source>
</evidence>
<evidence type="ECO:0000256" key="4">
    <source>
        <dbReference type="ARBA" id="ARBA00022553"/>
    </source>
</evidence>
<organism evidence="13 14">
    <name type="scientific">Ridgeia piscesae</name>
    <name type="common">Tubeworm</name>
    <dbReference type="NCBI Taxonomy" id="27915"/>
    <lineage>
        <taxon>Eukaryota</taxon>
        <taxon>Metazoa</taxon>
        <taxon>Spiralia</taxon>
        <taxon>Lophotrochozoa</taxon>
        <taxon>Annelida</taxon>
        <taxon>Polychaeta</taxon>
        <taxon>Sedentaria</taxon>
        <taxon>Canalipalpata</taxon>
        <taxon>Sabellida</taxon>
        <taxon>Siboglinidae</taxon>
        <taxon>Ridgeia</taxon>
    </lineage>
</organism>
<evidence type="ECO:0000256" key="2">
    <source>
        <dbReference type="ARBA" id="ARBA00012513"/>
    </source>
</evidence>
<evidence type="ECO:0000256" key="10">
    <source>
        <dbReference type="ARBA" id="ARBA00048679"/>
    </source>
</evidence>
<evidence type="ECO:0000256" key="7">
    <source>
        <dbReference type="ARBA" id="ARBA00022777"/>
    </source>
</evidence>
<keyword evidence="3" id="KW-0723">Serine/threonine-protein kinase</keyword>
<evidence type="ECO:0000313" key="14">
    <source>
        <dbReference type="Proteomes" id="UP001209878"/>
    </source>
</evidence>
<dbReference type="InterPro" id="IPR000719">
    <property type="entry name" value="Prot_kinase_dom"/>
</dbReference>
<dbReference type="FunFam" id="3.30.200.20:FF:000156">
    <property type="entry name" value="MAP kinase-activated protein kinase 3"/>
    <property type="match status" value="1"/>
</dbReference>
<dbReference type="InterPro" id="IPR017441">
    <property type="entry name" value="Protein_kinase_ATP_BS"/>
</dbReference>
<dbReference type="Gene3D" id="3.30.200.20">
    <property type="entry name" value="Phosphorylase Kinase, domain 1"/>
    <property type="match status" value="1"/>
</dbReference>
<proteinExistence type="inferred from homology"/>
<feature type="binding site" evidence="11">
    <location>
        <position position="54"/>
    </location>
    <ligand>
        <name>ATP</name>
        <dbReference type="ChEBI" id="CHEBI:30616"/>
    </ligand>
</feature>
<dbReference type="PANTHER" id="PTHR24347">
    <property type="entry name" value="SERINE/THREONINE-PROTEIN KINASE"/>
    <property type="match status" value="1"/>
</dbReference>
<dbReference type="EC" id="2.7.11.1" evidence="2"/>
<keyword evidence="4" id="KW-0597">Phosphoprotein</keyword>
<evidence type="ECO:0000256" key="6">
    <source>
        <dbReference type="ARBA" id="ARBA00022741"/>
    </source>
</evidence>